<dbReference type="EMBL" id="LCFS01000002">
    <property type="protein sequence ID" value="KKT01177.1"/>
    <property type="molecule type" value="Genomic_DNA"/>
</dbReference>
<organism evidence="2 3">
    <name type="scientific">Candidatus Nomurabacteria bacterium GW2011_GWA2_43_15</name>
    <dbReference type="NCBI Taxonomy" id="1618738"/>
    <lineage>
        <taxon>Bacteria</taxon>
        <taxon>Candidatus Nomuraibacteriota</taxon>
    </lineage>
</organism>
<feature type="compositionally biased region" description="Basic and acidic residues" evidence="1">
    <location>
        <begin position="9"/>
        <end position="30"/>
    </location>
</feature>
<accession>A0A0G1G1U2</accession>
<feature type="region of interest" description="Disordered" evidence="1">
    <location>
        <begin position="1"/>
        <end position="30"/>
    </location>
</feature>
<evidence type="ECO:0000313" key="3">
    <source>
        <dbReference type="Proteomes" id="UP000034646"/>
    </source>
</evidence>
<dbReference type="Proteomes" id="UP000034646">
    <property type="component" value="Unassembled WGS sequence"/>
</dbReference>
<comment type="caution">
    <text evidence="2">The sequence shown here is derived from an EMBL/GenBank/DDBJ whole genome shotgun (WGS) entry which is preliminary data.</text>
</comment>
<proteinExistence type="predicted"/>
<gene>
    <name evidence="2" type="ORF">UV76_C0002G0090</name>
</gene>
<dbReference type="AlphaFoldDB" id="A0A0G1G1U2"/>
<name>A0A0G1G1U2_9BACT</name>
<protein>
    <submittedName>
        <fullName evidence="2">Uncharacterized protein</fullName>
    </submittedName>
</protein>
<sequence length="116" mass="13353">MPIGQMPQRPEEGGFKEHAKRDSEIRRGAKLEQAQEGYKIGWRPKIDEIPGFIENAIVRKDVSGELKDQLVSLNQSLDKLKTVSGREHRELEEKIINETMKISSELPKIRIHLPKE</sequence>
<reference evidence="2 3" key="1">
    <citation type="journal article" date="2015" name="Nature">
        <title>rRNA introns, odd ribosomes, and small enigmatic genomes across a large radiation of phyla.</title>
        <authorList>
            <person name="Brown C.T."/>
            <person name="Hug L.A."/>
            <person name="Thomas B.C."/>
            <person name="Sharon I."/>
            <person name="Castelle C.J."/>
            <person name="Singh A."/>
            <person name="Wilkins M.J."/>
            <person name="Williams K.H."/>
            <person name="Banfield J.F."/>
        </authorList>
    </citation>
    <scope>NUCLEOTIDE SEQUENCE [LARGE SCALE GENOMIC DNA]</scope>
</reference>
<evidence type="ECO:0000313" key="2">
    <source>
        <dbReference type="EMBL" id="KKT01177.1"/>
    </source>
</evidence>
<evidence type="ECO:0000256" key="1">
    <source>
        <dbReference type="SAM" id="MobiDB-lite"/>
    </source>
</evidence>